<keyword evidence="2" id="KW-1185">Reference proteome</keyword>
<proteinExistence type="predicted"/>
<comment type="caution">
    <text evidence="1">The sequence shown here is derived from an EMBL/GenBank/DDBJ whole genome shotgun (WGS) entry which is preliminary data.</text>
</comment>
<evidence type="ECO:0000313" key="2">
    <source>
        <dbReference type="Proteomes" id="UP000256869"/>
    </source>
</evidence>
<protein>
    <submittedName>
        <fullName evidence="1">Uncharacterized protein</fullName>
    </submittedName>
</protein>
<name>A0A3D9I1X5_9BACL</name>
<dbReference type="Proteomes" id="UP000256869">
    <property type="component" value="Unassembled WGS sequence"/>
</dbReference>
<reference evidence="1 2" key="1">
    <citation type="submission" date="2018-07" db="EMBL/GenBank/DDBJ databases">
        <title>Genomic Encyclopedia of Type Strains, Phase III (KMG-III): the genomes of soil and plant-associated and newly described type strains.</title>
        <authorList>
            <person name="Whitman W."/>
        </authorList>
    </citation>
    <scope>NUCLEOTIDE SEQUENCE [LARGE SCALE GENOMIC DNA]</scope>
    <source>
        <strain evidence="1 2">CECT 8236</strain>
    </source>
</reference>
<dbReference type="AlphaFoldDB" id="A0A3D9I1X5"/>
<evidence type="ECO:0000313" key="1">
    <source>
        <dbReference type="EMBL" id="RED55767.1"/>
    </source>
</evidence>
<sequence>MGKFQADTFSKEDMCITRVDDNKSLCYGDARSDIEKALGSGSQAQTNSINYKSGVTVFYRDNKVVGFALSEGSQDIYKTARGAQIGMTKEEVKSLYGQRFAYEPMEFNLDYAYDTMTGTLVEKEEVYSSKLQQLREQIFLTSVMFDGNNNGAASFIGLIDQKMALFLE</sequence>
<accession>A0A3D9I1X5</accession>
<organism evidence="1 2">
    <name type="scientific">Cohnella lupini</name>
    <dbReference type="NCBI Taxonomy" id="1294267"/>
    <lineage>
        <taxon>Bacteria</taxon>
        <taxon>Bacillati</taxon>
        <taxon>Bacillota</taxon>
        <taxon>Bacilli</taxon>
        <taxon>Bacillales</taxon>
        <taxon>Paenibacillaceae</taxon>
        <taxon>Cohnella</taxon>
    </lineage>
</organism>
<dbReference type="OrthoDB" id="2665491at2"/>
<gene>
    <name evidence="1" type="ORF">DFP95_11693</name>
</gene>
<dbReference type="RefSeq" id="WP_115994728.1">
    <property type="nucleotide sequence ID" value="NZ_QRDY01000016.1"/>
</dbReference>
<dbReference type="EMBL" id="QRDY01000016">
    <property type="protein sequence ID" value="RED55767.1"/>
    <property type="molecule type" value="Genomic_DNA"/>
</dbReference>